<evidence type="ECO:0000259" key="3">
    <source>
        <dbReference type="PROSITE" id="PS50930"/>
    </source>
</evidence>
<dbReference type="Pfam" id="PF04397">
    <property type="entry name" value="LytTR"/>
    <property type="match status" value="1"/>
</dbReference>
<dbReference type="Gene3D" id="3.40.50.2300">
    <property type="match status" value="1"/>
</dbReference>
<dbReference type="Pfam" id="PF00072">
    <property type="entry name" value="Response_reg"/>
    <property type="match status" value="1"/>
</dbReference>
<dbReference type="PANTHER" id="PTHR37299:SF1">
    <property type="entry name" value="STAGE 0 SPORULATION PROTEIN A HOMOLOG"/>
    <property type="match status" value="1"/>
</dbReference>
<name>A0A497UH92_9FLAO</name>
<dbReference type="PROSITE" id="PS50110">
    <property type="entry name" value="RESPONSE_REGULATORY"/>
    <property type="match status" value="1"/>
</dbReference>
<dbReference type="AlphaFoldDB" id="A0A497UH92"/>
<dbReference type="SMART" id="SM00850">
    <property type="entry name" value="LytTR"/>
    <property type="match status" value="1"/>
</dbReference>
<dbReference type="SUPFAM" id="SSF52172">
    <property type="entry name" value="CheY-like"/>
    <property type="match status" value="1"/>
</dbReference>
<sequence length="254" mass="29255">MQAHKALIIDDEVNNIALLKHFVTKYCPSIEVVGEALTISEGISEIREKEPDILFLDIKLNEGNSFEILDQLDNLKAQVIFVTSYDEYALKAFKYNAVDYILKPIIIEDVILAVNKAVKNIEQQDFFDFGKLTSLPNETTSFSENKEYIAIPSLDKVDMVKSSQITYIEADNKYTVFHTIEGKKYTSSKNLLSFEETLDKARFFRIHHSFILNIEHLVTIIKKDGSYCEMSDGTLLPIARRKLEDFHRFLKIKN</sequence>
<evidence type="ECO:0000313" key="6">
    <source>
        <dbReference type="Proteomes" id="UP000233767"/>
    </source>
</evidence>
<feature type="domain" description="HTH LytTR-type" evidence="3">
    <location>
        <begin position="149"/>
        <end position="252"/>
    </location>
</feature>
<dbReference type="Proteomes" id="UP000275027">
    <property type="component" value="Unassembled WGS sequence"/>
</dbReference>
<dbReference type="InterPro" id="IPR046947">
    <property type="entry name" value="LytR-like"/>
</dbReference>
<reference evidence="5 7" key="2">
    <citation type="submission" date="2018-10" db="EMBL/GenBank/DDBJ databases">
        <title>Genomic Encyclopedia of Archaeal and Bacterial Type Strains, Phase II (KMG-II): from individual species to whole genera.</title>
        <authorList>
            <person name="Goeker M."/>
        </authorList>
    </citation>
    <scope>NUCLEOTIDE SEQUENCE [LARGE SCALE GENOMIC DNA]</scope>
    <source>
        <strain evidence="5 7">DSM 21886</strain>
    </source>
</reference>
<accession>A0A497UH92</accession>
<evidence type="ECO:0000256" key="1">
    <source>
        <dbReference type="PROSITE-ProRule" id="PRU00169"/>
    </source>
</evidence>
<reference evidence="4 6" key="1">
    <citation type="submission" date="2017-12" db="EMBL/GenBank/DDBJ databases">
        <title>Genomic Encyclopedia of Type Strains, Phase III (KMG-III): the genomes of soil and plant-associated and newly described type strains.</title>
        <authorList>
            <person name="Whitman W."/>
        </authorList>
    </citation>
    <scope>NUCLEOTIDE SEQUENCE [LARGE SCALE GENOMIC DNA]</scope>
    <source>
        <strain evidence="4 6">IP-10</strain>
    </source>
</reference>
<dbReference type="Gene3D" id="2.40.50.1020">
    <property type="entry name" value="LytTr DNA-binding domain"/>
    <property type="match status" value="1"/>
</dbReference>
<keyword evidence="6" id="KW-1185">Reference proteome</keyword>
<evidence type="ECO:0000313" key="7">
    <source>
        <dbReference type="Proteomes" id="UP000275027"/>
    </source>
</evidence>
<keyword evidence="1" id="KW-0597">Phosphoprotein</keyword>
<proteinExistence type="predicted"/>
<evidence type="ECO:0000313" key="4">
    <source>
        <dbReference type="EMBL" id="PKW21141.1"/>
    </source>
</evidence>
<dbReference type="RefSeq" id="WP_101472360.1">
    <property type="nucleotide sequence ID" value="NZ_JBCNKL010000003.1"/>
</dbReference>
<dbReference type="GO" id="GO:0000156">
    <property type="term" value="F:phosphorelay response regulator activity"/>
    <property type="evidence" value="ECO:0007669"/>
    <property type="project" value="InterPro"/>
</dbReference>
<evidence type="ECO:0000313" key="5">
    <source>
        <dbReference type="EMBL" id="RLJ30221.1"/>
    </source>
</evidence>
<evidence type="ECO:0000259" key="2">
    <source>
        <dbReference type="PROSITE" id="PS50110"/>
    </source>
</evidence>
<dbReference type="InterPro" id="IPR007492">
    <property type="entry name" value="LytTR_DNA-bd_dom"/>
</dbReference>
<comment type="caution">
    <text evidence="5">The sequence shown here is derived from an EMBL/GenBank/DDBJ whole genome shotgun (WGS) entry which is preliminary data.</text>
</comment>
<feature type="domain" description="Response regulatory" evidence="2">
    <location>
        <begin position="5"/>
        <end position="118"/>
    </location>
</feature>
<protein>
    <submittedName>
        <fullName evidence="4">LytTR family two component transcriptional regulator</fullName>
    </submittedName>
    <submittedName>
        <fullName evidence="5">Two-component system LytT family response regulator</fullName>
    </submittedName>
</protein>
<dbReference type="PANTHER" id="PTHR37299">
    <property type="entry name" value="TRANSCRIPTIONAL REGULATOR-RELATED"/>
    <property type="match status" value="1"/>
</dbReference>
<gene>
    <name evidence="4" type="ORF">B0G92_2425</name>
    <name evidence="5" type="ORF">CLV50_1625</name>
</gene>
<dbReference type="GO" id="GO:0003677">
    <property type="term" value="F:DNA binding"/>
    <property type="evidence" value="ECO:0007669"/>
    <property type="project" value="InterPro"/>
</dbReference>
<dbReference type="EMBL" id="RCCB01000011">
    <property type="protein sequence ID" value="RLJ30221.1"/>
    <property type="molecule type" value="Genomic_DNA"/>
</dbReference>
<dbReference type="InterPro" id="IPR001789">
    <property type="entry name" value="Sig_transdc_resp-reg_receiver"/>
</dbReference>
<dbReference type="PROSITE" id="PS50930">
    <property type="entry name" value="HTH_LYTTR"/>
    <property type="match status" value="1"/>
</dbReference>
<dbReference type="Proteomes" id="UP000233767">
    <property type="component" value="Unassembled WGS sequence"/>
</dbReference>
<dbReference type="SMART" id="SM00448">
    <property type="entry name" value="REC"/>
    <property type="match status" value="1"/>
</dbReference>
<dbReference type="InterPro" id="IPR011006">
    <property type="entry name" value="CheY-like_superfamily"/>
</dbReference>
<organism evidence="5 7">
    <name type="scientific">Flavobacterium lindanitolerans</name>
    <dbReference type="NCBI Taxonomy" id="428988"/>
    <lineage>
        <taxon>Bacteria</taxon>
        <taxon>Pseudomonadati</taxon>
        <taxon>Bacteroidota</taxon>
        <taxon>Flavobacteriia</taxon>
        <taxon>Flavobacteriales</taxon>
        <taxon>Flavobacteriaceae</taxon>
        <taxon>Flavobacterium</taxon>
    </lineage>
</organism>
<feature type="modified residue" description="4-aspartylphosphate" evidence="1">
    <location>
        <position position="57"/>
    </location>
</feature>
<dbReference type="EMBL" id="PJND01000008">
    <property type="protein sequence ID" value="PKW21141.1"/>
    <property type="molecule type" value="Genomic_DNA"/>
</dbReference>